<reference evidence="2" key="1">
    <citation type="journal article" date="2014" name="Int. J. Syst. Evol. Microbiol.">
        <title>Complete genome sequence of Corynebacterium casei LMG S-19264T (=DSM 44701T), isolated from a smear-ripened cheese.</title>
        <authorList>
            <consortium name="US DOE Joint Genome Institute (JGI-PGF)"/>
            <person name="Walter F."/>
            <person name="Albersmeier A."/>
            <person name="Kalinowski J."/>
            <person name="Ruckert C."/>
        </authorList>
    </citation>
    <scope>NUCLEOTIDE SEQUENCE</scope>
    <source>
        <strain evidence="2">CGMCC 1.16012</strain>
    </source>
</reference>
<reference evidence="2" key="2">
    <citation type="submission" date="2020-09" db="EMBL/GenBank/DDBJ databases">
        <authorList>
            <person name="Sun Q."/>
            <person name="Zhou Y."/>
        </authorList>
    </citation>
    <scope>NUCLEOTIDE SEQUENCE</scope>
    <source>
        <strain evidence="2">CGMCC 1.16012</strain>
    </source>
</reference>
<evidence type="ECO:0000256" key="1">
    <source>
        <dbReference type="SAM" id="MobiDB-lite"/>
    </source>
</evidence>
<keyword evidence="3" id="KW-1185">Reference proteome</keyword>
<accession>A0A917AEX4</accession>
<protein>
    <submittedName>
        <fullName evidence="2">Uncharacterized protein</fullName>
    </submittedName>
</protein>
<dbReference type="AlphaFoldDB" id="A0A917AEX4"/>
<gene>
    <name evidence="2" type="ORF">GCM10011517_12470</name>
</gene>
<feature type="region of interest" description="Disordered" evidence="1">
    <location>
        <begin position="1"/>
        <end position="41"/>
    </location>
</feature>
<name>A0A917AEX4_9RHOB</name>
<evidence type="ECO:0000313" key="3">
    <source>
        <dbReference type="Proteomes" id="UP000606730"/>
    </source>
</evidence>
<feature type="compositionally biased region" description="Basic and acidic residues" evidence="1">
    <location>
        <begin position="25"/>
        <end position="38"/>
    </location>
</feature>
<comment type="caution">
    <text evidence="2">The sequence shown here is derived from an EMBL/GenBank/DDBJ whole genome shotgun (WGS) entry which is preliminary data.</text>
</comment>
<proteinExistence type="predicted"/>
<organism evidence="2 3">
    <name type="scientific">Actibacterium pelagium</name>
    <dbReference type="NCBI Taxonomy" id="2029103"/>
    <lineage>
        <taxon>Bacteria</taxon>
        <taxon>Pseudomonadati</taxon>
        <taxon>Pseudomonadota</taxon>
        <taxon>Alphaproteobacteria</taxon>
        <taxon>Rhodobacterales</taxon>
        <taxon>Roseobacteraceae</taxon>
        <taxon>Actibacterium</taxon>
    </lineage>
</organism>
<sequence length="56" mass="6158">MGSDHEIGHLVSSEFGSEMPTQGSGERRRLGSTKENKNKRSVNVVEIGINEMGRDL</sequence>
<dbReference type="EMBL" id="BMKN01000001">
    <property type="protein sequence ID" value="GGE46284.1"/>
    <property type="molecule type" value="Genomic_DNA"/>
</dbReference>
<evidence type="ECO:0000313" key="2">
    <source>
        <dbReference type="EMBL" id="GGE46284.1"/>
    </source>
</evidence>
<dbReference type="Proteomes" id="UP000606730">
    <property type="component" value="Unassembled WGS sequence"/>
</dbReference>